<dbReference type="Pfam" id="PF00122">
    <property type="entry name" value="E1-E2_ATPase"/>
    <property type="match status" value="1"/>
</dbReference>
<feature type="region of interest" description="Disordered" evidence="13">
    <location>
        <begin position="1"/>
        <end position="95"/>
    </location>
</feature>
<evidence type="ECO:0000256" key="9">
    <source>
        <dbReference type="ARBA" id="ARBA00023136"/>
    </source>
</evidence>
<name>A0A5E4VDK2_9BURK</name>
<evidence type="ECO:0000256" key="10">
    <source>
        <dbReference type="ARBA" id="ARBA00039097"/>
    </source>
</evidence>
<gene>
    <name evidence="15" type="ORF">PAN31108_02589</name>
</gene>
<dbReference type="SUPFAM" id="SSF55008">
    <property type="entry name" value="HMA, heavy metal-associated domain"/>
    <property type="match status" value="1"/>
</dbReference>
<dbReference type="PANTHER" id="PTHR48085:SF5">
    <property type="entry name" value="CADMIUM_ZINC-TRANSPORTING ATPASE HMA4-RELATED"/>
    <property type="match status" value="1"/>
</dbReference>
<dbReference type="Proteomes" id="UP000406256">
    <property type="component" value="Unassembled WGS sequence"/>
</dbReference>
<evidence type="ECO:0000313" key="15">
    <source>
        <dbReference type="EMBL" id="VVE10292.1"/>
    </source>
</evidence>
<dbReference type="PRINTS" id="PR00941">
    <property type="entry name" value="CDATPASE"/>
</dbReference>
<dbReference type="Gene3D" id="3.40.50.1000">
    <property type="entry name" value="HAD superfamily/HAD-like"/>
    <property type="match status" value="1"/>
</dbReference>
<dbReference type="CDD" id="cd00371">
    <property type="entry name" value="HMA"/>
    <property type="match status" value="1"/>
</dbReference>
<feature type="compositionally biased region" description="Low complexity" evidence="13">
    <location>
        <begin position="84"/>
        <end position="95"/>
    </location>
</feature>
<comment type="caution">
    <text evidence="12">Lacks conserved residue(s) required for the propagation of feature annotation.</text>
</comment>
<keyword evidence="16" id="KW-1185">Reference proteome</keyword>
<dbReference type="NCBIfam" id="TIGR01494">
    <property type="entry name" value="ATPase_P-type"/>
    <property type="match status" value="1"/>
</dbReference>
<dbReference type="InterPro" id="IPR059000">
    <property type="entry name" value="ATPase_P-type_domA"/>
</dbReference>
<dbReference type="PROSITE" id="PS00154">
    <property type="entry name" value="ATPASE_E1_E2"/>
    <property type="match status" value="1"/>
</dbReference>
<keyword evidence="5 12" id="KW-0547">Nucleotide-binding</keyword>
<dbReference type="InterPro" id="IPR008250">
    <property type="entry name" value="ATPase_P-typ_transduc_dom_A_sf"/>
</dbReference>
<dbReference type="GO" id="GO:0005886">
    <property type="term" value="C:plasma membrane"/>
    <property type="evidence" value="ECO:0007669"/>
    <property type="project" value="UniProtKB-SubCell"/>
</dbReference>
<dbReference type="OrthoDB" id="8552908at2"/>
<feature type="transmembrane region" description="Helical" evidence="12">
    <location>
        <begin position="438"/>
        <end position="463"/>
    </location>
</feature>
<dbReference type="Gene3D" id="2.70.150.10">
    <property type="entry name" value="Calcium-transporting ATPase, cytoplasmic transduction domain A"/>
    <property type="match status" value="1"/>
</dbReference>
<evidence type="ECO:0000256" key="5">
    <source>
        <dbReference type="ARBA" id="ARBA00022741"/>
    </source>
</evidence>
<evidence type="ECO:0000313" key="16">
    <source>
        <dbReference type="Proteomes" id="UP000406256"/>
    </source>
</evidence>
<dbReference type="InterPro" id="IPR023214">
    <property type="entry name" value="HAD_sf"/>
</dbReference>
<keyword evidence="6 12" id="KW-0067">ATP-binding</keyword>
<dbReference type="InterPro" id="IPR006121">
    <property type="entry name" value="HMA_dom"/>
</dbReference>
<dbReference type="InterPro" id="IPR027256">
    <property type="entry name" value="P-typ_ATPase_IB"/>
</dbReference>
<dbReference type="Pfam" id="PF00702">
    <property type="entry name" value="Hydrolase"/>
    <property type="match status" value="1"/>
</dbReference>
<dbReference type="InterPro" id="IPR036412">
    <property type="entry name" value="HAD-like_sf"/>
</dbReference>
<dbReference type="Gene3D" id="3.30.70.100">
    <property type="match status" value="1"/>
</dbReference>
<dbReference type="GO" id="GO:0046872">
    <property type="term" value="F:metal ion binding"/>
    <property type="evidence" value="ECO:0007669"/>
    <property type="project" value="UniProtKB-KW"/>
</dbReference>
<keyword evidence="4 12" id="KW-0479">Metal-binding</keyword>
<proteinExistence type="inferred from homology"/>
<evidence type="ECO:0000259" key="14">
    <source>
        <dbReference type="PROSITE" id="PS50846"/>
    </source>
</evidence>
<dbReference type="InterPro" id="IPR018303">
    <property type="entry name" value="ATPase_P-typ_P_site"/>
</dbReference>
<dbReference type="SUPFAM" id="SSF56784">
    <property type="entry name" value="HAD-like"/>
    <property type="match status" value="1"/>
</dbReference>
<organism evidence="15 16">
    <name type="scientific">Pandoraea anhela</name>
    <dbReference type="NCBI Taxonomy" id="2508295"/>
    <lineage>
        <taxon>Bacteria</taxon>
        <taxon>Pseudomonadati</taxon>
        <taxon>Pseudomonadota</taxon>
        <taxon>Betaproteobacteria</taxon>
        <taxon>Burkholderiales</taxon>
        <taxon>Burkholderiaceae</taxon>
        <taxon>Pandoraea</taxon>
    </lineage>
</organism>
<dbReference type="EC" id="7.2.2.12" evidence="10"/>
<accession>A0A5E4VDK2</accession>
<comment type="subcellular location">
    <subcellularLocation>
        <location evidence="12">Cell membrane</location>
    </subcellularLocation>
    <subcellularLocation>
        <location evidence="1">Membrane</location>
        <topology evidence="1">Multi-pass membrane protein</topology>
    </subcellularLocation>
</comment>
<dbReference type="PROSITE" id="PS50846">
    <property type="entry name" value="HMA_2"/>
    <property type="match status" value="1"/>
</dbReference>
<evidence type="ECO:0000256" key="11">
    <source>
        <dbReference type="ARBA" id="ARBA00047308"/>
    </source>
</evidence>
<comment type="catalytic activity">
    <reaction evidence="11">
        <text>Zn(2+)(in) + ATP + H2O = Zn(2+)(out) + ADP + phosphate + H(+)</text>
        <dbReference type="Rhea" id="RHEA:20621"/>
        <dbReference type="ChEBI" id="CHEBI:15377"/>
        <dbReference type="ChEBI" id="CHEBI:15378"/>
        <dbReference type="ChEBI" id="CHEBI:29105"/>
        <dbReference type="ChEBI" id="CHEBI:30616"/>
        <dbReference type="ChEBI" id="CHEBI:43474"/>
        <dbReference type="ChEBI" id="CHEBI:456216"/>
        <dbReference type="EC" id="7.2.2.12"/>
    </reaction>
</comment>
<dbReference type="RefSeq" id="WP_150669261.1">
    <property type="nucleotide sequence ID" value="NZ_CABPSB010000008.1"/>
</dbReference>
<feature type="compositionally biased region" description="Basic and acidic residues" evidence="13">
    <location>
        <begin position="36"/>
        <end position="83"/>
    </location>
</feature>
<dbReference type="GO" id="GO:0016887">
    <property type="term" value="F:ATP hydrolysis activity"/>
    <property type="evidence" value="ECO:0007669"/>
    <property type="project" value="InterPro"/>
</dbReference>
<evidence type="ECO:0000256" key="4">
    <source>
        <dbReference type="ARBA" id="ARBA00022723"/>
    </source>
</evidence>
<dbReference type="PRINTS" id="PR00119">
    <property type="entry name" value="CATATPASE"/>
</dbReference>
<dbReference type="InterPro" id="IPR001757">
    <property type="entry name" value="P_typ_ATPase"/>
</dbReference>
<dbReference type="GO" id="GO:0015086">
    <property type="term" value="F:cadmium ion transmembrane transporter activity"/>
    <property type="evidence" value="ECO:0007669"/>
    <property type="project" value="TreeGrafter"/>
</dbReference>
<dbReference type="PANTHER" id="PTHR48085">
    <property type="entry name" value="CADMIUM/ZINC-TRANSPORTING ATPASE HMA2-RELATED"/>
    <property type="match status" value="1"/>
</dbReference>
<dbReference type="NCBIfam" id="TIGR01525">
    <property type="entry name" value="ATPase-IB_hvy"/>
    <property type="match status" value="1"/>
</dbReference>
<dbReference type="InterPro" id="IPR023298">
    <property type="entry name" value="ATPase_P-typ_TM_dom_sf"/>
</dbReference>
<dbReference type="SFLD" id="SFLDG00002">
    <property type="entry name" value="C1.7:_P-type_atpase_like"/>
    <property type="match status" value="1"/>
</dbReference>
<dbReference type="EMBL" id="CABPSB010000008">
    <property type="protein sequence ID" value="VVE10292.1"/>
    <property type="molecule type" value="Genomic_DNA"/>
</dbReference>
<feature type="domain" description="HMA" evidence="14">
    <location>
        <begin position="117"/>
        <end position="189"/>
    </location>
</feature>
<comment type="similarity">
    <text evidence="2 12">Belongs to the cation transport ATPase (P-type) (TC 3.A.3) family. Type IB subfamily.</text>
</comment>
<evidence type="ECO:0000256" key="1">
    <source>
        <dbReference type="ARBA" id="ARBA00004141"/>
    </source>
</evidence>
<feature type="transmembrane region" description="Helical" evidence="12">
    <location>
        <begin position="805"/>
        <end position="823"/>
    </location>
</feature>
<evidence type="ECO:0000256" key="12">
    <source>
        <dbReference type="RuleBase" id="RU362081"/>
    </source>
</evidence>
<protein>
    <recommendedName>
        <fullName evidence="10">P-type Zn(2+) transporter</fullName>
        <ecNumber evidence="10">7.2.2.12</ecNumber>
    </recommendedName>
</protein>
<evidence type="ECO:0000256" key="3">
    <source>
        <dbReference type="ARBA" id="ARBA00022692"/>
    </source>
</evidence>
<dbReference type="GO" id="GO:0005524">
    <property type="term" value="F:ATP binding"/>
    <property type="evidence" value="ECO:0007669"/>
    <property type="project" value="UniProtKB-UniRule"/>
</dbReference>
<dbReference type="AlphaFoldDB" id="A0A5E4VDK2"/>
<keyword evidence="12" id="KW-1003">Cell membrane</keyword>
<evidence type="ECO:0000256" key="6">
    <source>
        <dbReference type="ARBA" id="ARBA00022840"/>
    </source>
</evidence>
<keyword evidence="7" id="KW-1278">Translocase</keyword>
<reference evidence="15 16" key="1">
    <citation type="submission" date="2019-08" db="EMBL/GenBank/DDBJ databases">
        <authorList>
            <person name="Peeters C."/>
        </authorList>
    </citation>
    <scope>NUCLEOTIDE SEQUENCE [LARGE SCALE GENOMIC DNA]</scope>
    <source>
        <strain evidence="15 16">LMG 31108</strain>
    </source>
</reference>
<evidence type="ECO:0000256" key="13">
    <source>
        <dbReference type="SAM" id="MobiDB-lite"/>
    </source>
</evidence>
<dbReference type="Gene3D" id="3.40.1110.10">
    <property type="entry name" value="Calcium-transporting ATPase, cytoplasmic domain N"/>
    <property type="match status" value="1"/>
</dbReference>
<dbReference type="SUPFAM" id="SSF81665">
    <property type="entry name" value="Calcium ATPase, transmembrane domain M"/>
    <property type="match status" value="1"/>
</dbReference>
<dbReference type="SUPFAM" id="SSF81653">
    <property type="entry name" value="Calcium ATPase, transduction domain A"/>
    <property type="match status" value="1"/>
</dbReference>
<dbReference type="SFLD" id="SFLDF00027">
    <property type="entry name" value="p-type_atpase"/>
    <property type="match status" value="1"/>
</dbReference>
<dbReference type="SFLD" id="SFLDS00003">
    <property type="entry name" value="Haloacid_Dehalogenase"/>
    <property type="match status" value="1"/>
</dbReference>
<dbReference type="InterPro" id="IPR051014">
    <property type="entry name" value="Cation_Transport_ATPase_IB"/>
</dbReference>
<dbReference type="InterPro" id="IPR036163">
    <property type="entry name" value="HMA_dom_sf"/>
</dbReference>
<dbReference type="GO" id="GO:0016463">
    <property type="term" value="F:P-type zinc transporter activity"/>
    <property type="evidence" value="ECO:0007669"/>
    <property type="project" value="UniProtKB-EC"/>
</dbReference>
<sequence>MSNPSDPVRLAGATTAPRKTPGYADIAGQPQCCDGGHSHDRDPHFPSHDHARDHDHGHDHDHDHDHDHRHGHDHGHDHAHDHAGASGAAAHTHGGTSCCAGAATLAPPVPAPETGAPQARFRIDQMDCPTEERLIRDQLERQPGIDALYFNLLKRELTVVFDAGASADEVSRQSDAAAQTLRKLGMTPVSLSGAHANAAPAPAGRKSDVARLVAGGVLAAASEIAVWSGVPEHSPWVGAMVVAAILACGLPTLKKGWIALRHFTLNIHFLMSLAVTGAMFIGQWPEAAMVIVLFALSEKLEAASLTRARRAVEALMRLAPEQASVEQADGSWADVPAASLAVGSRVRARPGERIAIDGVIEQGSSALNQASITGESVPVDKTVGDEVFAGSINESGLIVYRTNVAPGDTTLARIVRIVETAQQQRSPTQRFVDQFSRIYTPVVVLCALLVALVPPLAFGLAWSPWIYKALVMLVIACPCALVISTPVTVVSGLTAAARAGILIKGGAFLESGRLIRAVALDKTGTLTRGEPVLTDIVPLGATSRDEALTLAAALDAQTTHPIARAVVDGHTQAGLGALPSVTDFEALAGMGVKGRVGQTLYYLGNHRLIESLGVCNADVEAELTRLEAQARTAIVLADETRAIAVLAVADTLREESREAIARLAKMGVATVMLTGDNRATAQVIGEQAGVSDVRAEMLPEDKWQAVSSLRETYGHVGMVGDGINDAPALAAADVGFAMGVTGTDSALETADVTLMDDDLRKLPAFLALSKRSASVLRQNIAVALSIKAVFFALAFVGLASLWMAVFADVGASLLVIANGMRLLRTRVV</sequence>
<dbReference type="InterPro" id="IPR044492">
    <property type="entry name" value="P_typ_ATPase_HD_dom"/>
</dbReference>
<dbReference type="Pfam" id="PF00403">
    <property type="entry name" value="HMA"/>
    <property type="match status" value="1"/>
</dbReference>
<feature type="transmembrane region" description="Helical" evidence="12">
    <location>
        <begin position="469"/>
        <end position="496"/>
    </location>
</feature>
<evidence type="ECO:0000256" key="8">
    <source>
        <dbReference type="ARBA" id="ARBA00022989"/>
    </source>
</evidence>
<keyword evidence="9 12" id="KW-0472">Membrane</keyword>
<dbReference type="FunFam" id="2.70.150.10:FF:000002">
    <property type="entry name" value="Copper-transporting ATPase 1, putative"/>
    <property type="match status" value="1"/>
</dbReference>
<evidence type="ECO:0000256" key="7">
    <source>
        <dbReference type="ARBA" id="ARBA00022967"/>
    </source>
</evidence>
<keyword evidence="8 12" id="KW-1133">Transmembrane helix</keyword>
<keyword evidence="3 12" id="KW-0812">Transmembrane</keyword>
<dbReference type="InterPro" id="IPR023299">
    <property type="entry name" value="ATPase_P-typ_cyto_dom_N"/>
</dbReference>
<evidence type="ECO:0000256" key="2">
    <source>
        <dbReference type="ARBA" id="ARBA00006024"/>
    </source>
</evidence>